<dbReference type="Gene3D" id="3.40.47.10">
    <property type="match status" value="1"/>
</dbReference>
<dbReference type="EMBL" id="NBVN01000004">
    <property type="protein sequence ID" value="PUA32420.1"/>
    <property type="molecule type" value="Genomic_DNA"/>
</dbReference>
<dbReference type="AlphaFoldDB" id="A0A2R7Y4H6"/>
<name>A0A2R7Y4H6_9CREN</name>
<protein>
    <submittedName>
        <fullName evidence="4">Uncharacterized protein</fullName>
    </submittedName>
</protein>
<dbReference type="GO" id="GO:0016747">
    <property type="term" value="F:acyltransferase activity, transferring groups other than amino-acyl groups"/>
    <property type="evidence" value="ECO:0007669"/>
    <property type="project" value="InterPro"/>
</dbReference>
<reference evidence="4" key="1">
    <citation type="submission" date="2017-04" db="EMBL/GenBank/DDBJ databases">
        <authorList>
            <person name="Afonso C.L."/>
            <person name="Miller P.J."/>
            <person name="Scott M.A."/>
            <person name="Spackman E."/>
            <person name="Goraichik I."/>
            <person name="Dimitrov K.M."/>
            <person name="Suarez D.L."/>
            <person name="Swayne D.E."/>
        </authorList>
    </citation>
    <scope>NUCLEOTIDE SEQUENCE</scope>
    <source>
        <strain evidence="4">NZ3</strain>
    </source>
</reference>
<evidence type="ECO:0000313" key="4">
    <source>
        <dbReference type="EMBL" id="PUA32420.1"/>
    </source>
</evidence>
<dbReference type="CDD" id="cd00829">
    <property type="entry name" value="SCP-x_thiolase"/>
    <property type="match status" value="1"/>
</dbReference>
<feature type="domain" description="Thiolase N-terminal" evidence="2">
    <location>
        <begin position="22"/>
        <end position="191"/>
    </location>
</feature>
<feature type="domain" description="Thiolase C-terminal" evidence="3">
    <location>
        <begin position="255"/>
        <end position="379"/>
    </location>
</feature>
<dbReference type="InterPro" id="IPR020616">
    <property type="entry name" value="Thiolase_N"/>
</dbReference>
<dbReference type="PANTHER" id="PTHR42870:SF6">
    <property type="entry name" value="ACETYL-COA C-ACYLTRANSFERASE"/>
    <property type="match status" value="1"/>
</dbReference>
<dbReference type="PANTHER" id="PTHR42870">
    <property type="entry name" value="ACETYL-COA C-ACETYLTRANSFERASE"/>
    <property type="match status" value="1"/>
</dbReference>
<evidence type="ECO:0000259" key="2">
    <source>
        <dbReference type="Pfam" id="PF00108"/>
    </source>
</evidence>
<evidence type="ECO:0000313" key="5">
    <source>
        <dbReference type="Proteomes" id="UP000244093"/>
    </source>
</evidence>
<sequence>MWGDGMLKAYIASVEMLKIDRHYDKSYVDMALEVIDAVLNGVGLTPSELDYIIVSTAFNSLLTHQVGSSYILAQYLGVKNVNVASVEAGEASGAAALDYAASLVKSGKASKVLVVGFEKMSEYPSWIVNREYSKILNYMVEGIKGVTPPDYAAIIMKEYMSKYNVTREDVFKWSVKMHENASKNPYAQLPFKISKDSYVKSLVMSDPITMHDSFPVGDGAAAALIVGDGFTNNAPKELVELVDVESSVNLPLYLREDLTVFEATAKSLSKLTSKHRVSVTKDMALNVYDTYNIYGLITLESLGVAERGKAHEVIDEMPYLNVGGGLKARGHPVGATPLYQLGELYKLMTEGFAGMKYDGEYGIIHSMSGPDNTSWLVLLRRCVR</sequence>
<keyword evidence="1" id="KW-0414">Isoprene biosynthesis</keyword>
<dbReference type="PIRSF" id="PIRSF000429">
    <property type="entry name" value="Ac-CoA_Ac_transf"/>
    <property type="match status" value="1"/>
</dbReference>
<gene>
    <name evidence="4" type="ORF">B7O98_07130</name>
</gene>
<proteinExistence type="predicted"/>
<comment type="caution">
    <text evidence="4">The sequence shown here is derived from an EMBL/GenBank/DDBJ whole genome shotgun (WGS) entry which is preliminary data.</text>
</comment>
<dbReference type="Pfam" id="PF22691">
    <property type="entry name" value="Thiolase_C_1"/>
    <property type="match status" value="1"/>
</dbReference>
<dbReference type="SUPFAM" id="SSF53901">
    <property type="entry name" value="Thiolase-like"/>
    <property type="match status" value="2"/>
</dbReference>
<organism evidence="4 5">
    <name type="scientific">Zestosphaera tikiterensis</name>
    <dbReference type="NCBI Taxonomy" id="1973259"/>
    <lineage>
        <taxon>Archaea</taxon>
        <taxon>Thermoproteota</taxon>
        <taxon>Thermoprotei</taxon>
        <taxon>Desulfurococcales</taxon>
        <taxon>Desulfurococcaceae</taxon>
        <taxon>Zestosphaera</taxon>
    </lineage>
</organism>
<dbReference type="Pfam" id="PF00108">
    <property type="entry name" value="Thiolase_N"/>
    <property type="match status" value="1"/>
</dbReference>
<reference evidence="4" key="2">
    <citation type="journal article" date="2018" name="Syst. Appl. Microbiol.">
        <title>A new symbiotic nanoarchaeote (Candidatus Nanoclepta minutus) and its host (Zestosphaera tikiterensis gen. nov., sp. nov.) from a New Zealand hot spring.</title>
        <authorList>
            <person name="St John E."/>
            <person name="Liu Y."/>
            <person name="Podar M."/>
            <person name="Stott M.B."/>
            <person name="Meneghin J."/>
            <person name="Chen Z."/>
            <person name="Lagutin K."/>
            <person name="Mitchell K."/>
            <person name="Reysenbach A.L."/>
        </authorList>
    </citation>
    <scope>NUCLEOTIDE SEQUENCE [LARGE SCALE GENOMIC DNA]</scope>
    <source>
        <strain evidence="4">NZ3</strain>
    </source>
</reference>
<dbReference type="InterPro" id="IPR016039">
    <property type="entry name" value="Thiolase-like"/>
</dbReference>
<dbReference type="InterPro" id="IPR055140">
    <property type="entry name" value="Thiolase_C_2"/>
</dbReference>
<dbReference type="GO" id="GO:0008299">
    <property type="term" value="P:isoprenoid biosynthetic process"/>
    <property type="evidence" value="ECO:0007669"/>
    <property type="project" value="UniProtKB-KW"/>
</dbReference>
<evidence type="ECO:0000256" key="1">
    <source>
        <dbReference type="ARBA" id="ARBA00023229"/>
    </source>
</evidence>
<accession>A0A2R7Y4H6</accession>
<dbReference type="InterPro" id="IPR002155">
    <property type="entry name" value="Thiolase"/>
</dbReference>
<evidence type="ECO:0000259" key="3">
    <source>
        <dbReference type="Pfam" id="PF22691"/>
    </source>
</evidence>
<dbReference type="Proteomes" id="UP000244093">
    <property type="component" value="Unassembled WGS sequence"/>
</dbReference>